<evidence type="ECO:0000313" key="2">
    <source>
        <dbReference type="Proteomes" id="UP000823964"/>
    </source>
</evidence>
<dbReference type="Proteomes" id="UP000823964">
    <property type="component" value="Unassembled WGS sequence"/>
</dbReference>
<gene>
    <name evidence="1" type="ORF">H9862_03835</name>
</gene>
<dbReference type="PROSITE" id="PS51257">
    <property type="entry name" value="PROKAR_LIPOPROTEIN"/>
    <property type="match status" value="1"/>
</dbReference>
<accession>A0A9D2AH30</accession>
<reference evidence="1" key="2">
    <citation type="submission" date="2021-04" db="EMBL/GenBank/DDBJ databases">
        <authorList>
            <person name="Gilroy R."/>
        </authorList>
    </citation>
    <scope>NUCLEOTIDE SEQUENCE</scope>
    <source>
        <strain evidence="1">14975</strain>
    </source>
</reference>
<proteinExistence type="predicted"/>
<name>A0A9D2AH30_9BACT</name>
<reference evidence="1" key="1">
    <citation type="journal article" date="2021" name="PeerJ">
        <title>Extensive microbial diversity within the chicken gut microbiome revealed by metagenomics and culture.</title>
        <authorList>
            <person name="Gilroy R."/>
            <person name="Ravi A."/>
            <person name="Getino M."/>
            <person name="Pursley I."/>
            <person name="Horton D.L."/>
            <person name="Alikhan N.F."/>
            <person name="Baker D."/>
            <person name="Gharbi K."/>
            <person name="Hall N."/>
            <person name="Watson M."/>
            <person name="Adriaenssens E.M."/>
            <person name="Foster-Nyarko E."/>
            <person name="Jarju S."/>
            <person name="Secka A."/>
            <person name="Antonio M."/>
            <person name="Oren A."/>
            <person name="Chaudhuri R.R."/>
            <person name="La Ragione R."/>
            <person name="Hildebrand F."/>
            <person name="Pallen M.J."/>
        </authorList>
    </citation>
    <scope>NUCLEOTIDE SEQUENCE</scope>
    <source>
        <strain evidence="1">14975</strain>
    </source>
</reference>
<evidence type="ECO:0000313" key="1">
    <source>
        <dbReference type="EMBL" id="HIX19717.1"/>
    </source>
</evidence>
<sequence>MKFSHSAVLTLLFLSSGCSLTQRLDEVSAAMNEQYASIEIWEKLPVRTITWNQALDMMARNNIKIQELDQSIERAEREELSVYTDMIPGVSYYGYMTSAINDLAGSESIDDFRQNVNVTFNLPALTRIGYDVYASKAATYSAIKAREGKMRELGSSLYLTIRRWALEKQLSELEKGNPAGGNTVLNEGKERDADVKFWNDVSELLGNRDARWEILPSSVPQLRWEDYRGRLDKLDPLIVTQWALRLEQSRLRIYSVAMQLLPTINTSLYSPSLFSSTGGTYSGTFLDGDDTKLNLSISYSLDTQLRQWNTYKDGQAAYDKTKKQISFEMMDRKVKLAKLRRSVDEYETWRGYMLKRMAFLRSQEAGDGESYEQRERQLREMQKELLTQEISSLETEGALILEYGLPRS</sequence>
<dbReference type="GO" id="GO:0015562">
    <property type="term" value="F:efflux transmembrane transporter activity"/>
    <property type="evidence" value="ECO:0007669"/>
    <property type="project" value="InterPro"/>
</dbReference>
<dbReference type="EMBL" id="DXFQ01000059">
    <property type="protein sequence ID" value="HIX19717.1"/>
    <property type="molecule type" value="Genomic_DNA"/>
</dbReference>
<protein>
    <submittedName>
        <fullName evidence="1">TolC family protein</fullName>
    </submittedName>
</protein>
<dbReference type="SUPFAM" id="SSF56954">
    <property type="entry name" value="Outer membrane efflux proteins (OEP)"/>
    <property type="match status" value="1"/>
</dbReference>
<organism evidence="1 2">
    <name type="scientific">Candidatus Akkermansia intestinigallinarum</name>
    <dbReference type="NCBI Taxonomy" id="2838431"/>
    <lineage>
        <taxon>Bacteria</taxon>
        <taxon>Pseudomonadati</taxon>
        <taxon>Verrucomicrobiota</taxon>
        <taxon>Verrucomicrobiia</taxon>
        <taxon>Verrucomicrobiales</taxon>
        <taxon>Akkermansiaceae</taxon>
        <taxon>Akkermansia</taxon>
    </lineage>
</organism>
<dbReference type="AlphaFoldDB" id="A0A9D2AH30"/>
<comment type="caution">
    <text evidence="1">The sequence shown here is derived from an EMBL/GenBank/DDBJ whole genome shotgun (WGS) entry which is preliminary data.</text>
</comment>